<keyword evidence="2" id="KW-1185">Reference proteome</keyword>
<dbReference type="PANTHER" id="PTHR28250:SF1">
    <property type="entry name" value="CYTOCHROME B PRE-MRNA-PROCESSING PROTEIN 6"/>
    <property type="match status" value="1"/>
</dbReference>
<dbReference type="Pfam" id="PF20180">
    <property type="entry name" value="UQCC2_CBP6"/>
    <property type="match status" value="1"/>
</dbReference>
<dbReference type="Proteomes" id="UP001360560">
    <property type="component" value="Unassembled WGS sequence"/>
</dbReference>
<organism evidence="1 2">
    <name type="scientific">Saccharomycopsis crataegensis</name>
    <dbReference type="NCBI Taxonomy" id="43959"/>
    <lineage>
        <taxon>Eukaryota</taxon>
        <taxon>Fungi</taxon>
        <taxon>Dikarya</taxon>
        <taxon>Ascomycota</taxon>
        <taxon>Saccharomycotina</taxon>
        <taxon>Saccharomycetes</taxon>
        <taxon>Saccharomycopsidaceae</taxon>
        <taxon>Saccharomycopsis</taxon>
    </lineage>
</organism>
<reference evidence="1 2" key="1">
    <citation type="journal article" date="2023" name="Elife">
        <title>Identification of key yeast species and microbe-microbe interactions impacting larval growth of Drosophila in the wild.</title>
        <authorList>
            <person name="Mure A."/>
            <person name="Sugiura Y."/>
            <person name="Maeda R."/>
            <person name="Honda K."/>
            <person name="Sakurai N."/>
            <person name="Takahashi Y."/>
            <person name="Watada M."/>
            <person name="Katoh T."/>
            <person name="Gotoh A."/>
            <person name="Gotoh Y."/>
            <person name="Taniguchi I."/>
            <person name="Nakamura K."/>
            <person name="Hayashi T."/>
            <person name="Katayama T."/>
            <person name="Uemura T."/>
            <person name="Hattori Y."/>
        </authorList>
    </citation>
    <scope>NUCLEOTIDE SEQUENCE [LARGE SCALE GENOMIC DNA]</scope>
    <source>
        <strain evidence="1 2">SC-9</strain>
    </source>
</reference>
<name>A0AAV5QGJ7_9ASCO</name>
<dbReference type="GO" id="GO:0043022">
    <property type="term" value="F:ribosome binding"/>
    <property type="evidence" value="ECO:0007669"/>
    <property type="project" value="InterPro"/>
</dbReference>
<gene>
    <name evidence="1" type="ORF">DASC09_013850</name>
</gene>
<proteinExistence type="predicted"/>
<protein>
    <submittedName>
        <fullName evidence="1">Cbp6 protein</fullName>
    </submittedName>
</protein>
<sequence length="146" mass="17117">MSNLKSLGTSLLNKINHLPKERLNYSISFKESQYERFRTLAGAPKKYVIKQKKPSVKEIIFRRLKPQDISIRPEEFSEKLSPENLKQMIHSLDNLSSNKFAQYYKVGDKLMKPSGYPDYYQRLMGEIQGTNRESWFSAFRTVVFGK</sequence>
<dbReference type="AlphaFoldDB" id="A0AAV5QGJ7"/>
<evidence type="ECO:0000313" key="2">
    <source>
        <dbReference type="Proteomes" id="UP001360560"/>
    </source>
</evidence>
<dbReference type="GO" id="GO:0034551">
    <property type="term" value="P:mitochondrial respiratory chain complex III assembly"/>
    <property type="evidence" value="ECO:0007669"/>
    <property type="project" value="TreeGrafter"/>
</dbReference>
<comment type="caution">
    <text evidence="1">The sequence shown here is derived from an EMBL/GenBank/DDBJ whole genome shotgun (WGS) entry which is preliminary data.</text>
</comment>
<dbReference type="EMBL" id="BTFZ01000002">
    <property type="protein sequence ID" value="GMM34060.1"/>
    <property type="molecule type" value="Genomic_DNA"/>
</dbReference>
<dbReference type="RefSeq" id="XP_064851060.1">
    <property type="nucleotide sequence ID" value="XM_064994988.1"/>
</dbReference>
<dbReference type="GO" id="GO:0061671">
    <property type="term" value="C:Cbp3p-Cbp6 complex"/>
    <property type="evidence" value="ECO:0007669"/>
    <property type="project" value="InterPro"/>
</dbReference>
<dbReference type="PANTHER" id="PTHR28250">
    <property type="entry name" value="CYTOCHROME B PRE-MRNA-PROCESSING PROTEIN 6"/>
    <property type="match status" value="1"/>
</dbReference>
<dbReference type="GeneID" id="90072039"/>
<dbReference type="InterPro" id="IPR037653">
    <property type="entry name" value="Cbp6"/>
</dbReference>
<accession>A0AAV5QGJ7</accession>
<evidence type="ECO:0000313" key="1">
    <source>
        <dbReference type="EMBL" id="GMM34060.1"/>
    </source>
</evidence>